<feature type="compositionally biased region" description="Polar residues" evidence="1">
    <location>
        <begin position="358"/>
        <end position="368"/>
    </location>
</feature>
<feature type="compositionally biased region" description="Basic and acidic residues" evidence="1">
    <location>
        <begin position="280"/>
        <end position="295"/>
    </location>
</feature>
<reference evidence="2" key="1">
    <citation type="journal article" date="2020" name="Cell">
        <title>Large-Scale Comparative Analyses of Tick Genomes Elucidate Their Genetic Diversity and Vector Capacities.</title>
        <authorList>
            <consortium name="Tick Genome and Microbiome Consortium (TIGMIC)"/>
            <person name="Jia N."/>
            <person name="Wang J."/>
            <person name="Shi W."/>
            <person name="Du L."/>
            <person name="Sun Y."/>
            <person name="Zhan W."/>
            <person name="Jiang J.F."/>
            <person name="Wang Q."/>
            <person name="Zhang B."/>
            <person name="Ji P."/>
            <person name="Bell-Sakyi L."/>
            <person name="Cui X.M."/>
            <person name="Yuan T.T."/>
            <person name="Jiang B.G."/>
            <person name="Yang W.F."/>
            <person name="Lam T.T."/>
            <person name="Chang Q.C."/>
            <person name="Ding S.J."/>
            <person name="Wang X.J."/>
            <person name="Zhu J.G."/>
            <person name="Ruan X.D."/>
            <person name="Zhao L."/>
            <person name="Wei J.T."/>
            <person name="Ye R.Z."/>
            <person name="Que T.C."/>
            <person name="Du C.H."/>
            <person name="Zhou Y.H."/>
            <person name="Cheng J.X."/>
            <person name="Dai P.F."/>
            <person name="Guo W.B."/>
            <person name="Han X.H."/>
            <person name="Huang E.J."/>
            <person name="Li L.F."/>
            <person name="Wei W."/>
            <person name="Gao Y.C."/>
            <person name="Liu J.Z."/>
            <person name="Shao H.Z."/>
            <person name="Wang X."/>
            <person name="Wang C.C."/>
            <person name="Yang T.C."/>
            <person name="Huo Q.B."/>
            <person name="Li W."/>
            <person name="Chen H.Y."/>
            <person name="Chen S.E."/>
            <person name="Zhou L.G."/>
            <person name="Ni X.B."/>
            <person name="Tian J.H."/>
            <person name="Sheng Y."/>
            <person name="Liu T."/>
            <person name="Pan Y.S."/>
            <person name="Xia L.Y."/>
            <person name="Li J."/>
            <person name="Zhao F."/>
            <person name="Cao W.C."/>
        </authorList>
    </citation>
    <scope>NUCLEOTIDE SEQUENCE</scope>
    <source>
        <strain evidence="2">Rmic-2018</strain>
    </source>
</reference>
<evidence type="ECO:0000256" key="1">
    <source>
        <dbReference type="SAM" id="MobiDB-lite"/>
    </source>
</evidence>
<organism evidence="2 3">
    <name type="scientific">Rhipicephalus microplus</name>
    <name type="common">Cattle tick</name>
    <name type="synonym">Boophilus microplus</name>
    <dbReference type="NCBI Taxonomy" id="6941"/>
    <lineage>
        <taxon>Eukaryota</taxon>
        <taxon>Metazoa</taxon>
        <taxon>Ecdysozoa</taxon>
        <taxon>Arthropoda</taxon>
        <taxon>Chelicerata</taxon>
        <taxon>Arachnida</taxon>
        <taxon>Acari</taxon>
        <taxon>Parasitiformes</taxon>
        <taxon>Ixodida</taxon>
        <taxon>Ixodoidea</taxon>
        <taxon>Ixodidae</taxon>
        <taxon>Rhipicephalinae</taxon>
        <taxon>Rhipicephalus</taxon>
        <taxon>Boophilus</taxon>
    </lineage>
</organism>
<gene>
    <name evidence="2" type="ORF">HPB51_028475</name>
</gene>
<reference evidence="2" key="2">
    <citation type="submission" date="2021-09" db="EMBL/GenBank/DDBJ databases">
        <authorList>
            <person name="Jia N."/>
            <person name="Wang J."/>
            <person name="Shi W."/>
            <person name="Du L."/>
            <person name="Sun Y."/>
            <person name="Zhan W."/>
            <person name="Jiang J."/>
            <person name="Wang Q."/>
            <person name="Zhang B."/>
            <person name="Ji P."/>
            <person name="Sakyi L.B."/>
            <person name="Cui X."/>
            <person name="Yuan T."/>
            <person name="Jiang B."/>
            <person name="Yang W."/>
            <person name="Lam T.T.-Y."/>
            <person name="Chang Q."/>
            <person name="Ding S."/>
            <person name="Wang X."/>
            <person name="Zhu J."/>
            <person name="Ruan X."/>
            <person name="Zhao L."/>
            <person name="Wei J."/>
            <person name="Que T."/>
            <person name="Du C."/>
            <person name="Cheng J."/>
            <person name="Dai P."/>
            <person name="Han X."/>
            <person name="Huang E."/>
            <person name="Gao Y."/>
            <person name="Liu J."/>
            <person name="Shao H."/>
            <person name="Ye R."/>
            <person name="Li L."/>
            <person name="Wei W."/>
            <person name="Wang X."/>
            <person name="Wang C."/>
            <person name="Huo Q."/>
            <person name="Li W."/>
            <person name="Guo W."/>
            <person name="Chen H."/>
            <person name="Chen S."/>
            <person name="Zhou L."/>
            <person name="Zhou L."/>
            <person name="Ni X."/>
            <person name="Tian J."/>
            <person name="Zhou Y."/>
            <person name="Sheng Y."/>
            <person name="Liu T."/>
            <person name="Pan Y."/>
            <person name="Xia L."/>
            <person name="Li J."/>
            <person name="Zhao F."/>
            <person name="Cao W."/>
        </authorList>
    </citation>
    <scope>NUCLEOTIDE SEQUENCE</scope>
    <source>
        <strain evidence="2">Rmic-2018</strain>
        <tissue evidence="2">Larvae</tissue>
    </source>
</reference>
<dbReference type="Proteomes" id="UP000821866">
    <property type="component" value="Unassembled WGS sequence"/>
</dbReference>
<dbReference type="VEuPathDB" id="VectorBase:LOC119176800"/>
<feature type="compositionally biased region" description="Polar residues" evidence="1">
    <location>
        <begin position="217"/>
        <end position="235"/>
    </location>
</feature>
<feature type="region of interest" description="Disordered" evidence="1">
    <location>
        <begin position="274"/>
        <end position="303"/>
    </location>
</feature>
<feature type="region of interest" description="Disordered" evidence="1">
    <location>
        <begin position="349"/>
        <end position="368"/>
    </location>
</feature>
<comment type="caution">
    <text evidence="2">The sequence shown here is derived from an EMBL/GenBank/DDBJ whole genome shotgun (WGS) entry which is preliminary data.</text>
</comment>
<evidence type="ECO:0000313" key="3">
    <source>
        <dbReference type="Proteomes" id="UP000821866"/>
    </source>
</evidence>
<feature type="region of interest" description="Disordered" evidence="1">
    <location>
        <begin position="209"/>
        <end position="251"/>
    </location>
</feature>
<proteinExistence type="predicted"/>
<dbReference type="AlphaFoldDB" id="A0A9J6CWZ2"/>
<dbReference type="EMBL" id="JABSTU010005224">
    <property type="protein sequence ID" value="KAH7948599.1"/>
    <property type="molecule type" value="Genomic_DNA"/>
</dbReference>
<sequence>MHGKCEEASEIVFSGQRISKERLLPVNCDLGVHFYDESDRLYCERRMVSCFQVKESPQVYSCESAADQDWRGTLADSINLPADPERTERWVHAHYPLVAQPLHAESAEDPIFLFGEAATPPKREAQALETRNQQAKRDTTCSNAKEMSQKVKSSAGAFVDTSSEDSSPPLDSKQHQFIPGSASRNQRARMKSYESIIKEEKAKWAVTLPPTKKQSESRNNQACCDNTDRGSQANESGFIDLRGPGTRFGHRTERLFGQDSKSGYDQILVCDGSDNCQSRKGRDPEGQAYKRKEETMPPDDFDYMPRPHACSGAHPKDTNKKVHRLPKLKSKMTRNIRLDHFHAAGRKNETCEGKRDQTIQNGSGDQTGWTEEFKLSTWSCVQTALRRNAEQLDNEAKMQFYSCGEETLTKSSSHMTGSREIGRTERLWNEACQDKCNHYIENGRGDQRFFSAEPKHDSRQRTQTATFGNTGKLAYSGREQKTQFYTCSSQSGSEAGEQRSTDNWWSPTAHILPLMPQVKPQERQVLFFLIKNAPFPSGFKNYLCQ</sequence>
<keyword evidence="3" id="KW-1185">Reference proteome</keyword>
<feature type="compositionally biased region" description="Polar residues" evidence="1">
    <location>
        <begin position="140"/>
        <end position="152"/>
    </location>
</feature>
<feature type="region of interest" description="Disordered" evidence="1">
    <location>
        <begin position="122"/>
        <end position="187"/>
    </location>
</feature>
<evidence type="ECO:0000313" key="2">
    <source>
        <dbReference type="EMBL" id="KAH7948599.1"/>
    </source>
</evidence>
<name>A0A9J6CWZ2_RHIMP</name>
<accession>A0A9J6CWZ2</accession>
<protein>
    <submittedName>
        <fullName evidence="2">Uncharacterized protein</fullName>
    </submittedName>
</protein>